<reference evidence="1 2" key="1">
    <citation type="submission" date="2020-08" db="EMBL/GenBank/DDBJ databases">
        <title>Genome public.</title>
        <authorList>
            <person name="Liu C."/>
            <person name="Sun Q."/>
        </authorList>
    </citation>
    <scope>NUCLEOTIDE SEQUENCE [LARGE SCALE GENOMIC DNA]</scope>
    <source>
        <strain evidence="1 2">NSJ-13</strain>
    </source>
</reference>
<evidence type="ECO:0000313" key="1">
    <source>
        <dbReference type="EMBL" id="MBC5682566.1"/>
    </source>
</evidence>
<accession>A0ABR7G6Y7</accession>
<protein>
    <submittedName>
        <fullName evidence="1">Uncharacterized protein</fullName>
    </submittedName>
</protein>
<proteinExistence type="predicted"/>
<dbReference type="RefSeq" id="WP_118738519.1">
    <property type="nucleotide sequence ID" value="NZ_JACOPE010000001.1"/>
</dbReference>
<dbReference type="EMBL" id="JACOPE010000001">
    <property type="protein sequence ID" value="MBC5682566.1"/>
    <property type="molecule type" value="Genomic_DNA"/>
</dbReference>
<dbReference type="Proteomes" id="UP000631576">
    <property type="component" value="Unassembled WGS sequence"/>
</dbReference>
<comment type="caution">
    <text evidence="1">The sequence shown here is derived from an EMBL/GenBank/DDBJ whole genome shotgun (WGS) entry which is preliminary data.</text>
</comment>
<gene>
    <name evidence="1" type="ORF">H8S40_03055</name>
</gene>
<sequence length="261" mass="31265">MHNFKESLIEEQQRLEEIIARAKMENAHMPEGYLRISKHKNRCRYYHCLTDRNGTYIPKKNIILSKQLAQKAYNKSIIDKAEEQLSQINKILKVDTDEEMKKLYDSLHPDRKKLIIPFEENWEDKLQKWYETSYQGKEFREGTPVLLTEKGEQVRSKSEKILADYFYRKKILYKYEKPLYLKGYGIVYPDFTFLSSKTEQEIYWEHEGMMDNQEYARSAVRKIESYQKNGIYPGERLILTFETEQNVLNQNIVAGLVEKYL</sequence>
<name>A0ABR7G6Y7_9FIRM</name>
<organism evidence="1 2">
    <name type="scientific">Ruminococcus hominis</name>
    <dbReference type="NCBI Taxonomy" id="2763065"/>
    <lineage>
        <taxon>Bacteria</taxon>
        <taxon>Bacillati</taxon>
        <taxon>Bacillota</taxon>
        <taxon>Clostridia</taxon>
        <taxon>Eubacteriales</taxon>
        <taxon>Oscillospiraceae</taxon>
        <taxon>Ruminococcus</taxon>
    </lineage>
</organism>
<evidence type="ECO:0000313" key="2">
    <source>
        <dbReference type="Proteomes" id="UP000631576"/>
    </source>
</evidence>
<keyword evidence="2" id="KW-1185">Reference proteome</keyword>